<evidence type="ECO:0000256" key="1">
    <source>
        <dbReference type="SAM" id="Coils"/>
    </source>
</evidence>
<reference evidence="4" key="1">
    <citation type="submission" date="2012-06" db="EMBL/GenBank/DDBJ databases">
        <title>The complete genome of Flexibacter litoralis DSM 6794.</title>
        <authorList>
            <person name="Lucas S."/>
            <person name="Copeland A."/>
            <person name="Lapidus A."/>
            <person name="Glavina del Rio T."/>
            <person name="Dalin E."/>
            <person name="Tice H."/>
            <person name="Bruce D."/>
            <person name="Goodwin L."/>
            <person name="Pitluck S."/>
            <person name="Peters L."/>
            <person name="Ovchinnikova G."/>
            <person name="Lu M."/>
            <person name="Kyrpides N."/>
            <person name="Mavromatis K."/>
            <person name="Ivanova N."/>
            <person name="Brettin T."/>
            <person name="Detter J.C."/>
            <person name="Han C."/>
            <person name="Larimer F."/>
            <person name="Land M."/>
            <person name="Hauser L."/>
            <person name="Markowitz V."/>
            <person name="Cheng J.-F."/>
            <person name="Hugenholtz P."/>
            <person name="Woyke T."/>
            <person name="Wu D."/>
            <person name="Spring S."/>
            <person name="Lang E."/>
            <person name="Kopitz M."/>
            <person name="Brambilla E."/>
            <person name="Klenk H.-P."/>
            <person name="Eisen J.A."/>
        </authorList>
    </citation>
    <scope>NUCLEOTIDE SEQUENCE [LARGE SCALE GENOMIC DNA]</scope>
    <source>
        <strain evidence="4">ATCC 23117 / DSM 6794 / NBRC 15988 / NCIMB 1366 / Sio-4</strain>
    </source>
</reference>
<sequence>MSRYETSEGKTFIVVVIILSAFLIGGAIWATNAFEKSSKENLETLYKDFDRLEQAYSNEIRNIDNELIPYEKPDSLRNVLLSARNDIKVEKSQISETPEEALTRISELQQKKLDYSERLGQVYSGKDEYAMGEISKLKEELKKNRERIETLLKQTQSYKSQLASMTKKYKLSAAEVAKYKAEKAKLDKILGEQQTSLSQLEQIGEDRTKLRELLTQSEELIQRQKEEIERLKGLTRKAYNFTAQYDFQSRRVILDETGKHKGKIGKEVHLEFEVGEGLFEGNAQERIVYLTLYRNGQPYKVIKRPIPVLENGRTQAQIMIDKNLEDGDYYFDLTYKEESVMEQYKFRIR</sequence>
<evidence type="ECO:0000256" key="2">
    <source>
        <dbReference type="SAM" id="Phobius"/>
    </source>
</evidence>
<keyword evidence="2" id="KW-0472">Membrane</keyword>
<keyword evidence="2" id="KW-1133">Transmembrane helix</keyword>
<protein>
    <submittedName>
        <fullName evidence="3">Uncharacterized protein</fullName>
    </submittedName>
</protein>
<proteinExistence type="predicted"/>
<keyword evidence="4" id="KW-1185">Reference proteome</keyword>
<gene>
    <name evidence="3" type="ordered locus">Fleli_1998</name>
</gene>
<name>I4AK97_BERLS</name>
<dbReference type="KEGG" id="fli:Fleli_1998"/>
<accession>I4AK97</accession>
<keyword evidence="2" id="KW-0812">Transmembrane</keyword>
<dbReference type="AlphaFoldDB" id="I4AK97"/>
<keyword evidence="1" id="KW-0175">Coiled coil</keyword>
<evidence type="ECO:0000313" key="3">
    <source>
        <dbReference type="EMBL" id="AFM04382.1"/>
    </source>
</evidence>
<dbReference type="OrthoDB" id="978750at2"/>
<organism evidence="3 4">
    <name type="scientific">Bernardetia litoralis (strain ATCC 23117 / DSM 6794 / NBRC 15988 / NCIMB 1366 / Fx l1 / Sio-4)</name>
    <name type="common">Flexibacter litoralis</name>
    <dbReference type="NCBI Taxonomy" id="880071"/>
    <lineage>
        <taxon>Bacteria</taxon>
        <taxon>Pseudomonadati</taxon>
        <taxon>Bacteroidota</taxon>
        <taxon>Cytophagia</taxon>
        <taxon>Cytophagales</taxon>
        <taxon>Bernardetiaceae</taxon>
        <taxon>Bernardetia</taxon>
    </lineage>
</organism>
<feature type="coiled-coil region" evidence="1">
    <location>
        <begin position="207"/>
        <end position="234"/>
    </location>
</feature>
<feature type="transmembrane region" description="Helical" evidence="2">
    <location>
        <begin position="12"/>
        <end position="30"/>
    </location>
</feature>
<dbReference type="HOGENOM" id="CLU_793988_0_0_10"/>
<dbReference type="EMBL" id="CP003345">
    <property type="protein sequence ID" value="AFM04382.1"/>
    <property type="molecule type" value="Genomic_DNA"/>
</dbReference>
<feature type="coiled-coil region" evidence="1">
    <location>
        <begin position="131"/>
        <end position="158"/>
    </location>
</feature>
<dbReference type="RefSeq" id="WP_014797831.1">
    <property type="nucleotide sequence ID" value="NC_018018.1"/>
</dbReference>
<evidence type="ECO:0000313" key="4">
    <source>
        <dbReference type="Proteomes" id="UP000006054"/>
    </source>
</evidence>
<dbReference type="Proteomes" id="UP000006054">
    <property type="component" value="Chromosome"/>
</dbReference>